<name>A0A9P0F2G1_BEMTA</name>
<keyword evidence="3" id="KW-1185">Reference proteome</keyword>
<evidence type="ECO:0000313" key="2">
    <source>
        <dbReference type="EMBL" id="CAH0386881.1"/>
    </source>
</evidence>
<reference evidence="2" key="1">
    <citation type="submission" date="2021-12" db="EMBL/GenBank/DDBJ databases">
        <authorList>
            <person name="King R."/>
        </authorList>
    </citation>
    <scope>NUCLEOTIDE SEQUENCE</scope>
</reference>
<dbReference type="KEGG" id="btab:109043846"/>
<evidence type="ECO:0000256" key="1">
    <source>
        <dbReference type="SAM" id="Coils"/>
    </source>
</evidence>
<accession>A0A9P0F2G1</accession>
<feature type="coiled-coil region" evidence="1">
    <location>
        <begin position="159"/>
        <end position="186"/>
    </location>
</feature>
<dbReference type="InterPro" id="IPR009991">
    <property type="entry name" value="DCTN3"/>
</dbReference>
<organism evidence="2 3">
    <name type="scientific">Bemisia tabaci</name>
    <name type="common">Sweetpotato whitefly</name>
    <name type="synonym">Aleurodes tabaci</name>
    <dbReference type="NCBI Taxonomy" id="7038"/>
    <lineage>
        <taxon>Eukaryota</taxon>
        <taxon>Metazoa</taxon>
        <taxon>Ecdysozoa</taxon>
        <taxon>Arthropoda</taxon>
        <taxon>Hexapoda</taxon>
        <taxon>Insecta</taxon>
        <taxon>Pterygota</taxon>
        <taxon>Neoptera</taxon>
        <taxon>Paraneoptera</taxon>
        <taxon>Hemiptera</taxon>
        <taxon>Sternorrhyncha</taxon>
        <taxon>Aleyrodoidea</taxon>
        <taxon>Aleyrodidae</taxon>
        <taxon>Aleyrodinae</taxon>
        <taxon>Bemisia</taxon>
    </lineage>
</organism>
<dbReference type="AlphaFoldDB" id="A0A9P0F2G1"/>
<evidence type="ECO:0000313" key="3">
    <source>
        <dbReference type="Proteomes" id="UP001152759"/>
    </source>
</evidence>
<protein>
    <recommendedName>
        <fullName evidence="4">Dynactin subunit 3</fullName>
    </recommendedName>
</protein>
<dbReference type="GO" id="GO:0061640">
    <property type="term" value="P:cytoskeleton-dependent cytokinesis"/>
    <property type="evidence" value="ECO:0007669"/>
    <property type="project" value="InterPro"/>
</dbReference>
<proteinExistence type="predicted"/>
<gene>
    <name evidence="2" type="ORF">BEMITA_LOCUS5947</name>
</gene>
<keyword evidence="1" id="KW-0175">Coiled coil</keyword>
<dbReference type="PANTHER" id="PTHR28360:SF1">
    <property type="entry name" value="DYNACTIN SUBUNIT 3"/>
    <property type="match status" value="1"/>
</dbReference>
<sequence>MENQLDIIDKRLRTLESKIFDSDDVKEEFSKSKSILQVLNDSQETLSSALAGQSKIQQYLQSLDKLDAVLDPNYENKFIDLEVKISLILNNHENIIKCANLLSEFDRKKDTVLSENLSKIIADQPNLSKVIDQQIVVKGAVENQTKKISDLMLKYTSFMESLSNYVSLLDKKLTELENAKISAEAE</sequence>
<dbReference type="Pfam" id="PF07426">
    <property type="entry name" value="Dynactin_p22"/>
    <property type="match status" value="1"/>
</dbReference>
<dbReference type="EMBL" id="OU963864">
    <property type="protein sequence ID" value="CAH0386881.1"/>
    <property type="molecule type" value="Genomic_DNA"/>
</dbReference>
<evidence type="ECO:0008006" key="4">
    <source>
        <dbReference type="Google" id="ProtNLM"/>
    </source>
</evidence>
<dbReference type="GO" id="GO:0005869">
    <property type="term" value="C:dynactin complex"/>
    <property type="evidence" value="ECO:0007669"/>
    <property type="project" value="InterPro"/>
</dbReference>
<dbReference type="Proteomes" id="UP001152759">
    <property type="component" value="Chromosome 3"/>
</dbReference>
<dbReference type="PANTHER" id="PTHR28360">
    <property type="entry name" value="DYNACTIN SUBUNIT 3"/>
    <property type="match status" value="1"/>
</dbReference>